<dbReference type="EMBL" id="CAJNOQ010009510">
    <property type="protein sequence ID" value="CAF1226812.1"/>
    <property type="molecule type" value="Genomic_DNA"/>
</dbReference>
<accession>A0A814Y8B6</accession>
<evidence type="ECO:0000256" key="2">
    <source>
        <dbReference type="SAM" id="MobiDB-lite"/>
    </source>
</evidence>
<dbReference type="Proteomes" id="UP000663829">
    <property type="component" value="Unassembled WGS sequence"/>
</dbReference>
<feature type="region of interest" description="Disordered" evidence="2">
    <location>
        <begin position="53"/>
        <end position="84"/>
    </location>
</feature>
<feature type="coiled-coil region" evidence="1">
    <location>
        <begin position="277"/>
        <end position="332"/>
    </location>
</feature>
<keyword evidence="1" id="KW-0175">Coiled coil</keyword>
<dbReference type="Proteomes" id="UP000681722">
    <property type="component" value="Unassembled WGS sequence"/>
</dbReference>
<feature type="compositionally biased region" description="Polar residues" evidence="2">
    <location>
        <begin position="53"/>
        <end position="67"/>
    </location>
</feature>
<gene>
    <name evidence="3" type="ORF">GPM918_LOCUS24970</name>
    <name evidence="4" type="ORF">SRO942_LOCUS24974</name>
</gene>
<organism evidence="3 5">
    <name type="scientific">Didymodactylos carnosus</name>
    <dbReference type="NCBI Taxonomy" id="1234261"/>
    <lineage>
        <taxon>Eukaryota</taxon>
        <taxon>Metazoa</taxon>
        <taxon>Spiralia</taxon>
        <taxon>Gnathifera</taxon>
        <taxon>Rotifera</taxon>
        <taxon>Eurotatoria</taxon>
        <taxon>Bdelloidea</taxon>
        <taxon>Philodinida</taxon>
        <taxon>Philodinidae</taxon>
        <taxon>Didymodactylos</taxon>
    </lineage>
</organism>
<dbReference type="EMBL" id="CAJOBC010009514">
    <property type="protein sequence ID" value="CAF3989752.1"/>
    <property type="molecule type" value="Genomic_DNA"/>
</dbReference>
<dbReference type="OrthoDB" id="10171449at2759"/>
<feature type="compositionally biased region" description="Basic and acidic residues" evidence="2">
    <location>
        <begin position="68"/>
        <end position="84"/>
    </location>
</feature>
<reference evidence="3" key="1">
    <citation type="submission" date="2021-02" db="EMBL/GenBank/DDBJ databases">
        <authorList>
            <person name="Nowell W R."/>
        </authorList>
    </citation>
    <scope>NUCLEOTIDE SEQUENCE</scope>
</reference>
<sequence>MRSEQVKKSYQSIQDKEDAVNGIYFQRGLRFHNQNRQPNNPSQASNSFKRKLTNMSLSGDNSGNRLSNDNKKLRTDETGRDDFYDVDDRTGRSQRECIIKCHRCNGSHLSIDYKCPFLLDYRRELVNELRRHPERLPGHVQLFIPTQCRDKHNRSSVLINNNSKQQLNRITNTPGLNAATHIWPQLPNKLDIVMDPNVMKKFDEELKTIKDNFNKELKRSNEIYEKKMIQFREGWQLISQQVKIQQKMIASLSASIISTVMPMGASVLQILSSITQILQNNEQNETLENNLNQMSQQLLIENNKFCEYHTSIQKHQKQLTTLIEKLTAASIEGMDLLFCSNE</sequence>
<evidence type="ECO:0000313" key="3">
    <source>
        <dbReference type="EMBL" id="CAF1226812.1"/>
    </source>
</evidence>
<protein>
    <submittedName>
        <fullName evidence="3">Uncharacterized protein</fullName>
    </submittedName>
</protein>
<evidence type="ECO:0000313" key="4">
    <source>
        <dbReference type="EMBL" id="CAF3989752.1"/>
    </source>
</evidence>
<keyword evidence="5" id="KW-1185">Reference proteome</keyword>
<evidence type="ECO:0000313" key="5">
    <source>
        <dbReference type="Proteomes" id="UP000663829"/>
    </source>
</evidence>
<proteinExistence type="predicted"/>
<evidence type="ECO:0000256" key="1">
    <source>
        <dbReference type="SAM" id="Coils"/>
    </source>
</evidence>
<comment type="caution">
    <text evidence="3">The sequence shown here is derived from an EMBL/GenBank/DDBJ whole genome shotgun (WGS) entry which is preliminary data.</text>
</comment>
<dbReference type="AlphaFoldDB" id="A0A814Y8B6"/>
<name>A0A814Y8B6_9BILA</name>